<proteinExistence type="predicted"/>
<sequence>MDVNEILEGETLTGKQAIIIFFGFLLLVISAGVLLVLLSDVFRALI</sequence>
<keyword evidence="1" id="KW-0472">Membrane</keyword>
<name>L9W5W6_9EURY</name>
<organism evidence="2 3">
    <name type="scientific">Natronorubrum sulfidifaciens JCM 14089</name>
    <dbReference type="NCBI Taxonomy" id="1230460"/>
    <lineage>
        <taxon>Archaea</taxon>
        <taxon>Methanobacteriati</taxon>
        <taxon>Methanobacteriota</taxon>
        <taxon>Stenosarchaea group</taxon>
        <taxon>Halobacteria</taxon>
        <taxon>Halobacteriales</taxon>
        <taxon>Natrialbaceae</taxon>
        <taxon>Natronorubrum</taxon>
    </lineage>
</organism>
<dbReference type="AlphaFoldDB" id="L9W5W6"/>
<dbReference type="RefSeq" id="WP_008162377.1">
    <property type="nucleotide sequence ID" value="NZ_AOHX01000038.1"/>
</dbReference>
<evidence type="ECO:0000313" key="2">
    <source>
        <dbReference type="EMBL" id="ELY44661.1"/>
    </source>
</evidence>
<dbReference type="EMBL" id="AOHX01000038">
    <property type="protein sequence ID" value="ELY44661.1"/>
    <property type="molecule type" value="Genomic_DNA"/>
</dbReference>
<evidence type="ECO:0000313" key="3">
    <source>
        <dbReference type="Proteomes" id="UP000011661"/>
    </source>
</evidence>
<protein>
    <submittedName>
        <fullName evidence="2">Uncharacterized protein</fullName>
    </submittedName>
</protein>
<accession>L9W5W6</accession>
<keyword evidence="3" id="KW-1185">Reference proteome</keyword>
<feature type="transmembrane region" description="Helical" evidence="1">
    <location>
        <begin position="17"/>
        <end position="38"/>
    </location>
</feature>
<keyword evidence="1" id="KW-1133">Transmembrane helix</keyword>
<keyword evidence="1" id="KW-0812">Transmembrane</keyword>
<gene>
    <name evidence="2" type="ORF">C495_09774</name>
</gene>
<dbReference type="Proteomes" id="UP000011661">
    <property type="component" value="Unassembled WGS sequence"/>
</dbReference>
<evidence type="ECO:0000256" key="1">
    <source>
        <dbReference type="SAM" id="Phobius"/>
    </source>
</evidence>
<reference evidence="2 3" key="1">
    <citation type="journal article" date="2014" name="PLoS Genet.">
        <title>Phylogenetically driven sequencing of extremely halophilic archaea reveals strategies for static and dynamic osmo-response.</title>
        <authorList>
            <person name="Becker E.A."/>
            <person name="Seitzer P.M."/>
            <person name="Tritt A."/>
            <person name="Larsen D."/>
            <person name="Krusor M."/>
            <person name="Yao A.I."/>
            <person name="Wu D."/>
            <person name="Madern D."/>
            <person name="Eisen J.A."/>
            <person name="Darling A.E."/>
            <person name="Facciotti M.T."/>
        </authorList>
    </citation>
    <scope>NUCLEOTIDE SEQUENCE [LARGE SCALE GENOMIC DNA]</scope>
    <source>
        <strain evidence="2 3">JCM 14089</strain>
    </source>
</reference>
<dbReference type="PATRIC" id="fig|1230460.4.peg.1980"/>
<comment type="caution">
    <text evidence="2">The sequence shown here is derived from an EMBL/GenBank/DDBJ whole genome shotgun (WGS) entry which is preliminary data.</text>
</comment>